<dbReference type="GO" id="GO:0006281">
    <property type="term" value="P:DNA repair"/>
    <property type="evidence" value="ECO:0007669"/>
    <property type="project" value="TreeGrafter"/>
</dbReference>
<dbReference type="InterPro" id="IPR034144">
    <property type="entry name" value="TOPRIM_TopoIII"/>
</dbReference>
<dbReference type="STRING" id="1121457.SAMN02745161_2762"/>
<evidence type="ECO:0000256" key="8">
    <source>
        <dbReference type="ARBA" id="ARBA00023235"/>
    </source>
</evidence>
<dbReference type="Gene3D" id="3.40.50.140">
    <property type="match status" value="1"/>
</dbReference>
<keyword evidence="7" id="KW-0238">DNA-binding</keyword>
<dbReference type="InterPro" id="IPR023406">
    <property type="entry name" value="Topo_IA_AS"/>
</dbReference>
<keyword evidence="6" id="KW-0799">Topoisomerase</keyword>
<comment type="catalytic activity">
    <reaction evidence="1">
        <text>ATP-independent breakage of single-stranded DNA, followed by passage and rejoining.</text>
        <dbReference type="EC" id="5.6.2.1"/>
    </reaction>
</comment>
<evidence type="ECO:0000256" key="10">
    <source>
        <dbReference type="ARBA" id="ARBA00031985"/>
    </source>
</evidence>
<evidence type="ECO:0000256" key="5">
    <source>
        <dbReference type="ARBA" id="ARBA00022842"/>
    </source>
</evidence>
<keyword evidence="16" id="KW-1185">Reference proteome</keyword>
<dbReference type="GO" id="GO:0003917">
    <property type="term" value="F:DNA topoisomerase type I (single strand cut, ATP-independent) activity"/>
    <property type="evidence" value="ECO:0007669"/>
    <property type="project" value="UniProtKB-EC"/>
</dbReference>
<dbReference type="EMBL" id="FSRG01000006">
    <property type="protein sequence ID" value="SIO31476.1"/>
    <property type="molecule type" value="Genomic_DNA"/>
</dbReference>
<dbReference type="Pfam" id="PF01751">
    <property type="entry name" value="Toprim"/>
    <property type="match status" value="1"/>
</dbReference>
<dbReference type="GO" id="GO:0003677">
    <property type="term" value="F:DNA binding"/>
    <property type="evidence" value="ECO:0007669"/>
    <property type="project" value="UniProtKB-KW"/>
</dbReference>
<evidence type="ECO:0000256" key="3">
    <source>
        <dbReference type="ARBA" id="ARBA00012891"/>
    </source>
</evidence>
<dbReference type="GO" id="GO:0043597">
    <property type="term" value="C:cytoplasmic replication fork"/>
    <property type="evidence" value="ECO:0007669"/>
    <property type="project" value="TreeGrafter"/>
</dbReference>
<dbReference type="InterPro" id="IPR013824">
    <property type="entry name" value="Topo_IA_cen_sub1"/>
</dbReference>
<evidence type="ECO:0000256" key="11">
    <source>
        <dbReference type="ARBA" id="ARBA00032235"/>
    </source>
</evidence>
<evidence type="ECO:0000259" key="14">
    <source>
        <dbReference type="PROSITE" id="PS52039"/>
    </source>
</evidence>
<sequence>MPKTLIIAEKPSVAREIAPHVNATNRKEGYLEGATHIVSWAVGHLVGIAEPEEQHEAWQGRWTIEQLPIIPPKFKLAVLKEGQRQYTVLNRLLNDQNVSDIVNATDAGREGELIFRRIYLMAGCNKPVKRLWANDMTEEGLKKSLNKLMPDAKKRNLGLAAFARAEADWLIGMNFSRIFTIKANRLISVGRVQTPVLKLLAERRNEIEHFVPKDYWTVEATFCRPEKTSTPKKVDPESDQQEEAPADCFAATYHLPEDEKETRIDFESRAQKVVDECKDKEGKVEGVTSRKGTTKPPLPFDLTTLQREANTRFGLSAKDTLTIAQALYEQKKLITYPRTDSRHLTKELFGEILTYFRAIYPLYKEETVPAVNRIKDGKKFPCVNDKKVTDHHAIIPTARKANMLQLSGDEQKIYDMICRRFIAAFSQEATYQSSTVRVLIGEHLFIAKGKVFKDKGWLVVEPWRTAQDNPLPSLRKGSTVNTEAVDTIKRQTKAPAHFTDASLLSAMETAGKYVEDEELRLAMKERGLGTPATRAQIIETLLSRKYIERKGKKLQATNSGQEVIEVISAMLPDIVSPEMTGQWEKKLKDIENGNATYPEFMHSIRHIVAGGIHHIKDRSLAPILLTLKAKEVGEREPDGKCPLCGGDVVDLEKRYACSNWKRDDGGCLFVIWKNMFGRTMDQAIVDDLLNKGRTSTPLDLVSKAGKEYSAYLKIEMGQVKLEFANSPRPPAPAQQAAPYYDGVAPEDMPPPAPLPGQEDFIPPSAQYNGSPVIEHTPPTAAEEPVKTAPQD</sequence>
<evidence type="ECO:0000256" key="9">
    <source>
        <dbReference type="ARBA" id="ARBA00030003"/>
    </source>
</evidence>
<dbReference type="SMART" id="SM00493">
    <property type="entry name" value="TOPRIM"/>
    <property type="match status" value="1"/>
</dbReference>
<comment type="similarity">
    <text evidence="2">Belongs to the type IA topoisomerase family.</text>
</comment>
<dbReference type="CDD" id="cd03362">
    <property type="entry name" value="TOPRIM_TopoIA_TopoIII"/>
    <property type="match status" value="1"/>
</dbReference>
<reference evidence="16" key="1">
    <citation type="submission" date="2016-11" db="EMBL/GenBank/DDBJ databases">
        <authorList>
            <person name="Varghese N."/>
            <person name="Submissions S."/>
        </authorList>
    </citation>
    <scope>NUCLEOTIDE SEQUENCE [LARGE SCALE GENOMIC DNA]</scope>
    <source>
        <strain evidence="16">DSM 17456</strain>
    </source>
</reference>
<dbReference type="PROSITE" id="PS00396">
    <property type="entry name" value="TOPO_IA_1"/>
    <property type="match status" value="1"/>
</dbReference>
<dbReference type="SMART" id="SM00437">
    <property type="entry name" value="TOP1Ac"/>
    <property type="match status" value="1"/>
</dbReference>
<dbReference type="InterPro" id="IPR003602">
    <property type="entry name" value="Topo_IA_DNA-bd_dom"/>
</dbReference>
<keyword evidence="8 15" id="KW-0413">Isomerase</keyword>
<evidence type="ECO:0000256" key="7">
    <source>
        <dbReference type="ARBA" id="ARBA00023125"/>
    </source>
</evidence>
<dbReference type="GO" id="GO:0006310">
    <property type="term" value="P:DNA recombination"/>
    <property type="evidence" value="ECO:0007669"/>
    <property type="project" value="TreeGrafter"/>
</dbReference>
<evidence type="ECO:0000256" key="12">
    <source>
        <dbReference type="ARBA" id="ARBA00032877"/>
    </source>
</evidence>
<protein>
    <recommendedName>
        <fullName evidence="3">DNA topoisomerase</fullName>
        <ecNumber evidence="3">5.6.2.1</ecNumber>
    </recommendedName>
    <alternativeName>
        <fullName evidence="12">Omega-protein</fullName>
    </alternativeName>
    <alternativeName>
        <fullName evidence="11">Relaxing enzyme</fullName>
    </alternativeName>
    <alternativeName>
        <fullName evidence="9">Swivelase</fullName>
    </alternativeName>
    <alternativeName>
        <fullName evidence="10">Untwisting enzyme</fullName>
    </alternativeName>
</protein>
<dbReference type="GO" id="GO:0046872">
    <property type="term" value="F:metal ion binding"/>
    <property type="evidence" value="ECO:0007669"/>
    <property type="project" value="UniProtKB-KW"/>
</dbReference>
<accession>A0A1N6IHH4</accession>
<evidence type="ECO:0000313" key="15">
    <source>
        <dbReference type="EMBL" id="SIO31476.1"/>
    </source>
</evidence>
<keyword evidence="5" id="KW-0460">Magnesium</keyword>
<dbReference type="InterPro" id="IPR013825">
    <property type="entry name" value="Topo_IA_cen_sub2"/>
</dbReference>
<feature type="region of interest" description="Disordered" evidence="13">
    <location>
        <begin position="725"/>
        <end position="791"/>
    </location>
</feature>
<name>A0A1N6IHH4_9BACT</name>
<keyword evidence="4" id="KW-0479">Metal-binding</keyword>
<dbReference type="RefSeq" id="WP_245796737.1">
    <property type="nucleotide sequence ID" value="NZ_FSRG01000006.1"/>
</dbReference>
<proteinExistence type="inferred from homology"/>
<evidence type="ECO:0000256" key="13">
    <source>
        <dbReference type="SAM" id="MobiDB-lite"/>
    </source>
</evidence>
<dbReference type="Pfam" id="PF01131">
    <property type="entry name" value="Topoisom_bac"/>
    <property type="match status" value="1"/>
</dbReference>
<dbReference type="InterPro" id="IPR005738">
    <property type="entry name" value="TopoIII"/>
</dbReference>
<dbReference type="Proteomes" id="UP000184694">
    <property type="component" value="Unassembled WGS sequence"/>
</dbReference>
<evidence type="ECO:0000256" key="2">
    <source>
        <dbReference type="ARBA" id="ARBA00009446"/>
    </source>
</evidence>
<evidence type="ECO:0000256" key="6">
    <source>
        <dbReference type="ARBA" id="ARBA00023029"/>
    </source>
</evidence>
<dbReference type="Pfam" id="PF13342">
    <property type="entry name" value="Toprim_Crpt"/>
    <property type="match status" value="1"/>
</dbReference>
<dbReference type="Gene3D" id="1.10.290.10">
    <property type="entry name" value="Topoisomerase I, domain 4"/>
    <property type="match status" value="1"/>
</dbReference>
<dbReference type="Gene3D" id="1.10.460.10">
    <property type="entry name" value="Topoisomerase I, domain 2"/>
    <property type="match status" value="1"/>
</dbReference>
<dbReference type="SUPFAM" id="SSF56712">
    <property type="entry name" value="Prokaryotic type I DNA topoisomerase"/>
    <property type="match status" value="1"/>
</dbReference>
<dbReference type="InterPro" id="IPR013826">
    <property type="entry name" value="Topo_IA_cen_sub3"/>
</dbReference>
<dbReference type="NCBIfam" id="TIGR01056">
    <property type="entry name" value="topB"/>
    <property type="match status" value="1"/>
</dbReference>
<dbReference type="GO" id="GO:0006265">
    <property type="term" value="P:DNA topological change"/>
    <property type="evidence" value="ECO:0007669"/>
    <property type="project" value="InterPro"/>
</dbReference>
<dbReference type="InterPro" id="IPR023405">
    <property type="entry name" value="Topo_IA_core_domain"/>
</dbReference>
<organism evidence="15 16">
    <name type="scientific">Halodesulfovibrio marinisediminis DSM 17456</name>
    <dbReference type="NCBI Taxonomy" id="1121457"/>
    <lineage>
        <taxon>Bacteria</taxon>
        <taxon>Pseudomonadati</taxon>
        <taxon>Thermodesulfobacteriota</taxon>
        <taxon>Desulfovibrionia</taxon>
        <taxon>Desulfovibrionales</taxon>
        <taxon>Desulfovibrionaceae</taxon>
        <taxon>Halodesulfovibrio</taxon>
    </lineage>
</organism>
<evidence type="ECO:0000256" key="1">
    <source>
        <dbReference type="ARBA" id="ARBA00000213"/>
    </source>
</evidence>
<dbReference type="InterPro" id="IPR025589">
    <property type="entry name" value="Toprim_C_rpt"/>
</dbReference>
<gene>
    <name evidence="15" type="ORF">SAMN02745161_2762</name>
</gene>
<evidence type="ECO:0000256" key="4">
    <source>
        <dbReference type="ARBA" id="ARBA00022723"/>
    </source>
</evidence>
<dbReference type="PROSITE" id="PS52039">
    <property type="entry name" value="TOPO_IA_2"/>
    <property type="match status" value="1"/>
</dbReference>
<dbReference type="PRINTS" id="PR00417">
    <property type="entry name" value="PRTPISMRASEI"/>
</dbReference>
<dbReference type="CDD" id="cd00186">
    <property type="entry name" value="TOP1Ac"/>
    <property type="match status" value="1"/>
</dbReference>
<dbReference type="AlphaFoldDB" id="A0A1N6IHH4"/>
<evidence type="ECO:0000313" key="16">
    <source>
        <dbReference type="Proteomes" id="UP000184694"/>
    </source>
</evidence>
<dbReference type="EC" id="5.6.2.1" evidence="3"/>
<dbReference type="PANTHER" id="PTHR11390:SF21">
    <property type="entry name" value="DNA TOPOISOMERASE 3-ALPHA"/>
    <property type="match status" value="1"/>
</dbReference>
<dbReference type="InterPro" id="IPR003601">
    <property type="entry name" value="Topo_IA_2"/>
</dbReference>
<dbReference type="PANTHER" id="PTHR11390">
    <property type="entry name" value="PROKARYOTIC DNA TOPOISOMERASE"/>
    <property type="match status" value="1"/>
</dbReference>
<dbReference type="InterPro" id="IPR000380">
    <property type="entry name" value="Topo_IA"/>
</dbReference>
<feature type="domain" description="Topo IA-type catalytic" evidence="14">
    <location>
        <begin position="154"/>
        <end position="613"/>
    </location>
</feature>
<dbReference type="SMART" id="SM00436">
    <property type="entry name" value="TOP1Bc"/>
    <property type="match status" value="1"/>
</dbReference>
<dbReference type="InterPro" id="IPR006171">
    <property type="entry name" value="TOPRIM_dom"/>
</dbReference>
<dbReference type="InterPro" id="IPR013497">
    <property type="entry name" value="Topo_IA_cen"/>
</dbReference>
<dbReference type="NCBIfam" id="NF005829">
    <property type="entry name" value="PRK07726.1"/>
    <property type="match status" value="1"/>
</dbReference>
<dbReference type="Gene3D" id="2.70.20.10">
    <property type="entry name" value="Topoisomerase I, domain 3"/>
    <property type="match status" value="1"/>
</dbReference>